<evidence type="ECO:0000313" key="2">
    <source>
        <dbReference type="Proteomes" id="UP000289152"/>
    </source>
</evidence>
<name>A0A4V1M517_TREME</name>
<dbReference type="EMBL" id="SDIL01000002">
    <property type="protein sequence ID" value="RXK42307.1"/>
    <property type="molecule type" value="Genomic_DNA"/>
</dbReference>
<protein>
    <submittedName>
        <fullName evidence="1">Uncharacterized protein</fullName>
    </submittedName>
</protein>
<sequence>MSTLSWAADIQTSHHPIFRASFLLSPTQPSEQITIDTLVTHAENTASTILQGNPTETELMSMSRQWNHHIKTNVEGVAWQKHWKLKEDSSLLTMLPNDPAIWRGGTGGGIYKPHVSQGGMGLVSLHKTVEGAYDVIPDETLSGWGQMVSLEEWTARQMR</sequence>
<dbReference type="AlphaFoldDB" id="A0A4V1M517"/>
<dbReference type="Proteomes" id="UP000289152">
    <property type="component" value="Unassembled WGS sequence"/>
</dbReference>
<reference evidence="1 2" key="1">
    <citation type="submission" date="2016-06" db="EMBL/GenBank/DDBJ databases">
        <title>Evolution of pathogenesis and genome organization in the Tremellales.</title>
        <authorList>
            <person name="Cuomo C."/>
            <person name="Litvintseva A."/>
            <person name="Heitman J."/>
            <person name="Chen Y."/>
            <person name="Sun S."/>
            <person name="Springer D."/>
            <person name="Dromer F."/>
            <person name="Young S."/>
            <person name="Zeng Q."/>
            <person name="Chapman S."/>
            <person name="Gujja S."/>
            <person name="Saif S."/>
            <person name="Birren B."/>
        </authorList>
    </citation>
    <scope>NUCLEOTIDE SEQUENCE [LARGE SCALE GENOMIC DNA]</scope>
    <source>
        <strain evidence="1 2">ATCC 28783</strain>
    </source>
</reference>
<gene>
    <name evidence="1" type="ORF">M231_00297</name>
</gene>
<dbReference type="VEuPathDB" id="FungiDB:TREMEDRAFT_63550"/>
<proteinExistence type="predicted"/>
<comment type="caution">
    <text evidence="1">The sequence shown here is derived from an EMBL/GenBank/DDBJ whole genome shotgun (WGS) entry which is preliminary data.</text>
</comment>
<dbReference type="InParanoid" id="A0A4V1M517"/>
<keyword evidence="2" id="KW-1185">Reference proteome</keyword>
<organism evidence="1 2">
    <name type="scientific">Tremella mesenterica</name>
    <name type="common">Jelly fungus</name>
    <dbReference type="NCBI Taxonomy" id="5217"/>
    <lineage>
        <taxon>Eukaryota</taxon>
        <taxon>Fungi</taxon>
        <taxon>Dikarya</taxon>
        <taxon>Basidiomycota</taxon>
        <taxon>Agaricomycotina</taxon>
        <taxon>Tremellomycetes</taxon>
        <taxon>Tremellales</taxon>
        <taxon>Tremellaceae</taxon>
        <taxon>Tremella</taxon>
    </lineage>
</organism>
<accession>A0A4V1M517</accession>
<evidence type="ECO:0000313" key="1">
    <source>
        <dbReference type="EMBL" id="RXK42307.1"/>
    </source>
</evidence>